<evidence type="ECO:0000259" key="9">
    <source>
        <dbReference type="PROSITE" id="PS51767"/>
    </source>
</evidence>
<feature type="transmembrane region" description="Helical" evidence="8">
    <location>
        <begin position="439"/>
        <end position="461"/>
    </location>
</feature>
<evidence type="ECO:0000256" key="6">
    <source>
        <dbReference type="PIRSR" id="PIRSR601461-2"/>
    </source>
</evidence>
<dbReference type="Pfam" id="PF00026">
    <property type="entry name" value="Asp"/>
    <property type="match status" value="1"/>
</dbReference>
<keyword evidence="11" id="KW-1185">Reference proteome</keyword>
<dbReference type="PRINTS" id="PR00792">
    <property type="entry name" value="PEPSIN"/>
</dbReference>
<dbReference type="PROSITE" id="PS51767">
    <property type="entry name" value="PEPTIDASE_A1"/>
    <property type="match status" value="1"/>
</dbReference>
<feature type="active site" evidence="5">
    <location>
        <position position="139"/>
    </location>
</feature>
<feature type="domain" description="Peptidase A1" evidence="9">
    <location>
        <begin position="121"/>
        <end position="427"/>
    </location>
</feature>
<sequence>MYAIFVFIVSHPNLISGMAKYLFYNHQISFYRFKNRLSKKLILNQDNKIMNISYSKLIFLFLFVCLLQSKQIEIQRKQTGNSVYNEAYNQSQINTDFSSGSLEQSYNFITQELNNIDDYQYVVQIYIGQSKEPFNFLLDTGSNILWIPGTECNLQDNHCHTKDIYDYSKSQTAIVNKDKKIEIQYGQGKCEGYLGSEYIRIYQESQPFKAEILFTSSDKDMDGMQSHGILGLSNSKSTKNYLEYAVEQEIISSSVFALELKNLPDISYFYYDNIPEYKLSNTIFVNTASKERWLIDVIGFYMNDSDYTDSSNQTVLIDSGASFMHLTKSLYDKFIHNYASNVCFYQYGEYVCSCQQEILNQNLPIIKFYTQEGILQISPQDYVIKKGQKCILAIDFQDTFDFNILGDVLLRKYFVIFDKQKQQMGFGNVENKIQHLQPLSMLIVFSIFSVFTFMLLCAVIYKVIILKKGQYQQEQDQEQINQTLLGNNIQLNLQDLERRSSYSARSSS</sequence>
<dbReference type="InParanoid" id="I7M8A2"/>
<comment type="similarity">
    <text evidence="1 7">Belongs to the peptidase A1 family.</text>
</comment>
<evidence type="ECO:0000256" key="1">
    <source>
        <dbReference type="ARBA" id="ARBA00007447"/>
    </source>
</evidence>
<dbReference type="InterPro" id="IPR034164">
    <property type="entry name" value="Pepsin-like_dom"/>
</dbReference>
<organism evidence="10 11">
    <name type="scientific">Tetrahymena thermophila (strain SB210)</name>
    <dbReference type="NCBI Taxonomy" id="312017"/>
    <lineage>
        <taxon>Eukaryota</taxon>
        <taxon>Sar</taxon>
        <taxon>Alveolata</taxon>
        <taxon>Ciliophora</taxon>
        <taxon>Intramacronucleata</taxon>
        <taxon>Oligohymenophorea</taxon>
        <taxon>Hymenostomatida</taxon>
        <taxon>Tetrahymenina</taxon>
        <taxon>Tetrahymenidae</taxon>
        <taxon>Tetrahymena</taxon>
    </lineage>
</organism>
<dbReference type="HOGENOM" id="CLU_536952_0_0_1"/>
<keyword evidence="8" id="KW-0812">Transmembrane</keyword>
<dbReference type="EMBL" id="GG662663">
    <property type="protein sequence ID" value="EAR97490.1"/>
    <property type="molecule type" value="Genomic_DNA"/>
</dbReference>
<keyword evidence="2 7" id="KW-0645">Protease</keyword>
<proteinExistence type="inferred from homology"/>
<dbReference type="PANTHER" id="PTHR47966:SF51">
    <property type="entry name" value="BETA-SITE APP-CLEAVING ENZYME, ISOFORM A-RELATED"/>
    <property type="match status" value="1"/>
</dbReference>
<dbReference type="RefSeq" id="XP_001017735.1">
    <property type="nucleotide sequence ID" value="XM_001017735.1"/>
</dbReference>
<dbReference type="PANTHER" id="PTHR47966">
    <property type="entry name" value="BETA-SITE APP-CLEAVING ENZYME, ISOFORM A-RELATED"/>
    <property type="match status" value="1"/>
</dbReference>
<feature type="active site" evidence="5">
    <location>
        <position position="318"/>
    </location>
</feature>
<evidence type="ECO:0000256" key="4">
    <source>
        <dbReference type="ARBA" id="ARBA00022801"/>
    </source>
</evidence>
<dbReference type="InterPro" id="IPR001461">
    <property type="entry name" value="Aspartic_peptidase_A1"/>
</dbReference>
<feature type="disulfide bond" evidence="6">
    <location>
        <begin position="152"/>
        <end position="159"/>
    </location>
</feature>
<dbReference type="GO" id="GO:0006508">
    <property type="term" value="P:proteolysis"/>
    <property type="evidence" value="ECO:0007669"/>
    <property type="project" value="UniProtKB-KW"/>
</dbReference>
<dbReference type="GeneID" id="7824896"/>
<keyword evidence="3 7" id="KW-0064">Aspartyl protease</keyword>
<evidence type="ECO:0000256" key="7">
    <source>
        <dbReference type="RuleBase" id="RU000454"/>
    </source>
</evidence>
<dbReference type="InterPro" id="IPR001969">
    <property type="entry name" value="Aspartic_peptidase_AS"/>
</dbReference>
<dbReference type="STRING" id="312017.I7M8A2"/>
<reference evidence="11" key="1">
    <citation type="journal article" date="2006" name="PLoS Biol.">
        <title>Macronuclear genome sequence of the ciliate Tetrahymena thermophila, a model eukaryote.</title>
        <authorList>
            <person name="Eisen J.A."/>
            <person name="Coyne R.S."/>
            <person name="Wu M."/>
            <person name="Wu D."/>
            <person name="Thiagarajan M."/>
            <person name="Wortman J.R."/>
            <person name="Badger J.H."/>
            <person name="Ren Q."/>
            <person name="Amedeo P."/>
            <person name="Jones K.M."/>
            <person name="Tallon L.J."/>
            <person name="Delcher A.L."/>
            <person name="Salzberg S.L."/>
            <person name="Silva J.C."/>
            <person name="Haas B.J."/>
            <person name="Majoros W.H."/>
            <person name="Farzad M."/>
            <person name="Carlton J.M."/>
            <person name="Smith R.K. Jr."/>
            <person name="Garg J."/>
            <person name="Pearlman R.E."/>
            <person name="Karrer K.M."/>
            <person name="Sun L."/>
            <person name="Manning G."/>
            <person name="Elde N.C."/>
            <person name="Turkewitz A.P."/>
            <person name="Asai D.J."/>
            <person name="Wilkes D.E."/>
            <person name="Wang Y."/>
            <person name="Cai H."/>
            <person name="Collins K."/>
            <person name="Stewart B.A."/>
            <person name="Lee S.R."/>
            <person name="Wilamowska K."/>
            <person name="Weinberg Z."/>
            <person name="Ruzzo W.L."/>
            <person name="Wloga D."/>
            <person name="Gaertig J."/>
            <person name="Frankel J."/>
            <person name="Tsao C.-C."/>
            <person name="Gorovsky M.A."/>
            <person name="Keeling P.J."/>
            <person name="Waller R.F."/>
            <person name="Patron N.J."/>
            <person name="Cherry J.M."/>
            <person name="Stover N.A."/>
            <person name="Krieger C.J."/>
            <person name="del Toro C."/>
            <person name="Ryder H.F."/>
            <person name="Williamson S.C."/>
            <person name="Barbeau R.A."/>
            <person name="Hamilton E.P."/>
            <person name="Orias E."/>
        </authorList>
    </citation>
    <scope>NUCLEOTIDE SEQUENCE [LARGE SCALE GENOMIC DNA]</scope>
    <source>
        <strain evidence="11">SB210</strain>
    </source>
</reference>
<dbReference type="MEROPS" id="A01.A90"/>
<evidence type="ECO:0000256" key="5">
    <source>
        <dbReference type="PIRSR" id="PIRSR601461-1"/>
    </source>
</evidence>
<keyword evidence="8" id="KW-0472">Membrane</keyword>
<name>I7M8A2_TETTS</name>
<keyword evidence="8" id="KW-1133">Transmembrane helix</keyword>
<dbReference type="CDD" id="cd05471">
    <property type="entry name" value="pepsin_like"/>
    <property type="match status" value="1"/>
</dbReference>
<gene>
    <name evidence="10" type="ORF">TTHERM_00437390</name>
</gene>
<dbReference type="eggNOG" id="KOG1339">
    <property type="taxonomic scope" value="Eukaryota"/>
</dbReference>
<dbReference type="KEGG" id="tet:TTHERM_00437390"/>
<dbReference type="AlphaFoldDB" id="I7M8A2"/>
<accession>I7M8A2</accession>
<dbReference type="Gene3D" id="2.40.70.10">
    <property type="entry name" value="Acid Proteases"/>
    <property type="match status" value="2"/>
</dbReference>
<evidence type="ECO:0000256" key="2">
    <source>
        <dbReference type="ARBA" id="ARBA00022670"/>
    </source>
</evidence>
<dbReference type="GO" id="GO:0004190">
    <property type="term" value="F:aspartic-type endopeptidase activity"/>
    <property type="evidence" value="ECO:0007669"/>
    <property type="project" value="UniProtKB-KW"/>
</dbReference>
<feature type="disulfide bond" evidence="6">
    <location>
        <begin position="354"/>
        <end position="390"/>
    </location>
</feature>
<dbReference type="SUPFAM" id="SSF50630">
    <property type="entry name" value="Acid proteases"/>
    <property type="match status" value="1"/>
</dbReference>
<dbReference type="PROSITE" id="PS00141">
    <property type="entry name" value="ASP_PROTEASE"/>
    <property type="match status" value="1"/>
</dbReference>
<evidence type="ECO:0000256" key="3">
    <source>
        <dbReference type="ARBA" id="ARBA00022750"/>
    </source>
</evidence>
<keyword evidence="6" id="KW-1015">Disulfide bond</keyword>
<evidence type="ECO:0000256" key="8">
    <source>
        <dbReference type="SAM" id="Phobius"/>
    </source>
</evidence>
<evidence type="ECO:0000313" key="10">
    <source>
        <dbReference type="EMBL" id="EAR97490.1"/>
    </source>
</evidence>
<dbReference type="InterPro" id="IPR033121">
    <property type="entry name" value="PEPTIDASE_A1"/>
</dbReference>
<evidence type="ECO:0000313" key="11">
    <source>
        <dbReference type="Proteomes" id="UP000009168"/>
    </source>
</evidence>
<dbReference type="InterPro" id="IPR021109">
    <property type="entry name" value="Peptidase_aspartic_dom_sf"/>
</dbReference>
<protein>
    <recommendedName>
        <fullName evidence="9">Peptidase A1 domain-containing protein</fullName>
    </recommendedName>
</protein>
<dbReference type="Proteomes" id="UP000009168">
    <property type="component" value="Unassembled WGS sequence"/>
</dbReference>
<dbReference type="OrthoDB" id="311946at2759"/>
<keyword evidence="4 7" id="KW-0378">Hydrolase</keyword>